<dbReference type="EMBL" id="BJXK01000006">
    <property type="protein sequence ID" value="GEM79656.1"/>
    <property type="molecule type" value="Genomic_DNA"/>
</dbReference>
<evidence type="ECO:0000313" key="1">
    <source>
        <dbReference type="EMBL" id="GEM79656.1"/>
    </source>
</evidence>
<dbReference type="AlphaFoldDB" id="A0A511QRY9"/>
<name>A0A511QRY9_9VIBR</name>
<reference evidence="1 2" key="1">
    <citation type="submission" date="2019-07" db="EMBL/GenBank/DDBJ databases">
        <title>Whole genome shotgun sequence of Vibrio superstes NBRC 103154.</title>
        <authorList>
            <person name="Hosoyama A."/>
            <person name="Uohara A."/>
            <person name="Ohji S."/>
            <person name="Ichikawa N."/>
        </authorList>
    </citation>
    <scope>NUCLEOTIDE SEQUENCE [LARGE SCALE GENOMIC DNA]</scope>
    <source>
        <strain evidence="1 2">NBRC 103154</strain>
    </source>
</reference>
<dbReference type="Proteomes" id="UP000321113">
    <property type="component" value="Unassembled WGS sequence"/>
</dbReference>
<protein>
    <submittedName>
        <fullName evidence="1">Uncharacterized protein</fullName>
    </submittedName>
</protein>
<dbReference type="OrthoDB" id="9902999at2"/>
<comment type="caution">
    <text evidence="1">The sequence shown here is derived from an EMBL/GenBank/DDBJ whole genome shotgun (WGS) entry which is preliminary data.</text>
</comment>
<proteinExistence type="predicted"/>
<organism evidence="1 2">
    <name type="scientific">Vibrio superstes NBRC 103154</name>
    <dbReference type="NCBI Taxonomy" id="1219062"/>
    <lineage>
        <taxon>Bacteria</taxon>
        <taxon>Pseudomonadati</taxon>
        <taxon>Pseudomonadota</taxon>
        <taxon>Gammaproteobacteria</taxon>
        <taxon>Vibrionales</taxon>
        <taxon>Vibrionaceae</taxon>
        <taxon>Vibrio</taxon>
    </lineage>
</organism>
<evidence type="ECO:0000313" key="2">
    <source>
        <dbReference type="Proteomes" id="UP000321113"/>
    </source>
</evidence>
<keyword evidence="2" id="KW-1185">Reference proteome</keyword>
<sequence>MAYPRWHWYQTNAWYEWNSIKLTIPKDIEDKKLSLLIQIIMKIYNKKGFDKSKPLAIALEGKIRLSGG</sequence>
<accession>A0A511QRY9</accession>
<gene>
    <name evidence="1" type="ORF">VSU01S_19010</name>
</gene>